<feature type="domain" description="SHOCT" evidence="2">
    <location>
        <begin position="38"/>
        <end position="62"/>
    </location>
</feature>
<protein>
    <recommendedName>
        <fullName evidence="2">SHOCT domain-containing protein</fullName>
    </recommendedName>
</protein>
<accession>A0A2N1J6G0</accession>
<dbReference type="EMBL" id="NXIF01000004">
    <property type="protein sequence ID" value="PKI82131.1"/>
    <property type="molecule type" value="Genomic_DNA"/>
</dbReference>
<dbReference type="Proteomes" id="UP000233248">
    <property type="component" value="Unassembled WGS sequence"/>
</dbReference>
<keyword evidence="1" id="KW-1133">Transmembrane helix</keyword>
<evidence type="ECO:0000313" key="3">
    <source>
        <dbReference type="EMBL" id="PKI82131.1"/>
    </source>
</evidence>
<organism evidence="3 4">
    <name type="scientific">Malaciobacter halophilus</name>
    <dbReference type="NCBI Taxonomy" id="197482"/>
    <lineage>
        <taxon>Bacteria</taxon>
        <taxon>Pseudomonadati</taxon>
        <taxon>Campylobacterota</taxon>
        <taxon>Epsilonproteobacteria</taxon>
        <taxon>Campylobacterales</taxon>
        <taxon>Arcobacteraceae</taxon>
        <taxon>Malaciobacter</taxon>
    </lineage>
</organism>
<feature type="transmembrane region" description="Helical" evidence="1">
    <location>
        <begin position="6"/>
        <end position="27"/>
    </location>
</feature>
<keyword evidence="4" id="KW-1185">Reference proteome</keyword>
<keyword evidence="1" id="KW-0472">Membrane</keyword>
<dbReference type="AlphaFoldDB" id="A0A2N1J6G0"/>
<dbReference type="InterPro" id="IPR018649">
    <property type="entry name" value="SHOCT"/>
</dbReference>
<reference evidence="3 4" key="1">
    <citation type="submission" date="2017-09" db="EMBL/GenBank/DDBJ databases">
        <title>Genomics of the genus Arcobacter.</title>
        <authorList>
            <person name="Perez-Cataluna A."/>
            <person name="Figueras M.J."/>
            <person name="Salas-Masso N."/>
        </authorList>
    </citation>
    <scope>NUCLEOTIDE SEQUENCE [LARGE SCALE GENOMIC DNA]</scope>
    <source>
        <strain evidence="3 4">DSM 18005</strain>
    </source>
</reference>
<keyword evidence="1" id="KW-0812">Transmembrane</keyword>
<comment type="caution">
    <text evidence="3">The sequence shown here is derived from an EMBL/GenBank/DDBJ whole genome shotgun (WGS) entry which is preliminary data.</text>
</comment>
<proteinExistence type="predicted"/>
<sequence>MYAHGFMHQGFYLVIFIIFLLIFIPIFSKKRKNKEKNLDIIKKRYAKGEINKQEYEELKKELSSYKK</sequence>
<evidence type="ECO:0000259" key="2">
    <source>
        <dbReference type="Pfam" id="PF09851"/>
    </source>
</evidence>
<dbReference type="Pfam" id="PF09851">
    <property type="entry name" value="SHOCT"/>
    <property type="match status" value="1"/>
</dbReference>
<evidence type="ECO:0000313" key="4">
    <source>
        <dbReference type="Proteomes" id="UP000233248"/>
    </source>
</evidence>
<name>A0A2N1J6G0_9BACT</name>
<dbReference type="RefSeq" id="WP_101183277.1">
    <property type="nucleotide sequence ID" value="NZ_CP031218.1"/>
</dbReference>
<dbReference type="KEGG" id="ahs:AHALO_0973"/>
<evidence type="ECO:0000256" key="1">
    <source>
        <dbReference type="SAM" id="Phobius"/>
    </source>
</evidence>
<gene>
    <name evidence="3" type="ORF">CP960_00770</name>
</gene>